<dbReference type="PROSITE" id="PS00718">
    <property type="entry name" value="SIGMA54_2"/>
    <property type="match status" value="1"/>
</dbReference>
<dbReference type="OrthoDB" id="9814402at2"/>
<dbReference type="GO" id="GO:0016987">
    <property type="term" value="F:sigma factor activity"/>
    <property type="evidence" value="ECO:0007669"/>
    <property type="project" value="UniProtKB-KW"/>
</dbReference>
<name>A0A1H8CI28_9RHOB</name>
<organism evidence="12 13">
    <name type="scientific">Pseudorhodobacter antarcticus</name>
    <dbReference type="NCBI Taxonomy" id="1077947"/>
    <lineage>
        <taxon>Bacteria</taxon>
        <taxon>Pseudomonadati</taxon>
        <taxon>Pseudomonadota</taxon>
        <taxon>Alphaproteobacteria</taxon>
        <taxon>Rhodobacterales</taxon>
        <taxon>Paracoccaceae</taxon>
        <taxon>Pseudorhodobacter</taxon>
    </lineage>
</organism>
<feature type="domain" description="RNA polymerase sigma factor 54 core-binding" evidence="11">
    <location>
        <begin position="92"/>
        <end position="264"/>
    </location>
</feature>
<feature type="domain" description="RNA polymerase sigma factor 54 DNA-binding" evidence="10">
    <location>
        <begin position="279"/>
        <end position="425"/>
    </location>
</feature>
<comment type="function">
    <text evidence="9">Sigma factors are initiation factors that promote the attachment of RNA polymerase to specific initiation sites and are then released.</text>
</comment>
<comment type="similarity">
    <text evidence="1 9">Belongs to the sigma-54 factor family.</text>
</comment>
<dbReference type="Pfam" id="PF04963">
    <property type="entry name" value="Sigma54_CBD"/>
    <property type="match status" value="1"/>
</dbReference>
<keyword evidence="13" id="KW-1185">Reference proteome</keyword>
<keyword evidence="5 9" id="KW-0805">Transcription regulation</keyword>
<dbReference type="STRING" id="1077947.SAMN05216227_10056"/>
<gene>
    <name evidence="12" type="ORF">SAMN05216227_10056</name>
</gene>
<dbReference type="EMBL" id="FOCO01000005">
    <property type="protein sequence ID" value="SEM94569.1"/>
    <property type="molecule type" value="Genomic_DNA"/>
</dbReference>
<evidence type="ECO:0000256" key="8">
    <source>
        <dbReference type="ARBA" id="ARBA00023163"/>
    </source>
</evidence>
<proteinExistence type="inferred from homology"/>
<evidence type="ECO:0000256" key="3">
    <source>
        <dbReference type="ARBA" id="ARBA00022679"/>
    </source>
</evidence>
<dbReference type="NCBIfam" id="TIGR02395">
    <property type="entry name" value="rpoN_sigma"/>
    <property type="match status" value="1"/>
</dbReference>
<keyword evidence="8 9" id="KW-0804">Transcription</keyword>
<dbReference type="Pfam" id="PF04552">
    <property type="entry name" value="Sigma54_DBD"/>
    <property type="match status" value="1"/>
</dbReference>
<dbReference type="Pfam" id="PF00309">
    <property type="entry name" value="Sigma54_AID"/>
    <property type="match status" value="1"/>
</dbReference>
<dbReference type="InterPro" id="IPR007634">
    <property type="entry name" value="RNA_pol_sigma_54_DNA-bd"/>
</dbReference>
<evidence type="ECO:0000259" key="11">
    <source>
        <dbReference type="Pfam" id="PF04963"/>
    </source>
</evidence>
<keyword evidence="2 9" id="KW-0240">DNA-directed RNA polymerase</keyword>
<dbReference type="Gene3D" id="1.10.10.60">
    <property type="entry name" value="Homeodomain-like"/>
    <property type="match status" value="1"/>
</dbReference>
<reference evidence="12 13" key="1">
    <citation type="submission" date="2016-10" db="EMBL/GenBank/DDBJ databases">
        <authorList>
            <person name="de Groot N.N."/>
        </authorList>
    </citation>
    <scope>NUCLEOTIDE SEQUENCE [LARGE SCALE GENOMIC DNA]</scope>
    <source>
        <strain evidence="12 13">CGMCC 1.10836</strain>
    </source>
</reference>
<dbReference type="GO" id="GO:0003677">
    <property type="term" value="F:DNA binding"/>
    <property type="evidence" value="ECO:0007669"/>
    <property type="project" value="UniProtKB-KW"/>
</dbReference>
<evidence type="ECO:0000256" key="5">
    <source>
        <dbReference type="ARBA" id="ARBA00023015"/>
    </source>
</evidence>
<keyword evidence="7 9" id="KW-0238">DNA-binding</keyword>
<evidence type="ECO:0000256" key="4">
    <source>
        <dbReference type="ARBA" id="ARBA00022695"/>
    </source>
</evidence>
<evidence type="ECO:0000256" key="2">
    <source>
        <dbReference type="ARBA" id="ARBA00022478"/>
    </source>
</evidence>
<dbReference type="Gene3D" id="1.10.10.1330">
    <property type="entry name" value="RNA polymerase sigma-54 factor, core-binding domain"/>
    <property type="match status" value="1"/>
</dbReference>
<accession>A0A1H8CI28</accession>
<dbReference type="PRINTS" id="PR00045">
    <property type="entry name" value="SIGMA54FCT"/>
</dbReference>
<dbReference type="PROSITE" id="PS00717">
    <property type="entry name" value="SIGMA54_1"/>
    <property type="match status" value="1"/>
</dbReference>
<dbReference type="GO" id="GO:0016779">
    <property type="term" value="F:nucleotidyltransferase activity"/>
    <property type="evidence" value="ECO:0007669"/>
    <property type="project" value="UniProtKB-KW"/>
</dbReference>
<dbReference type="AlphaFoldDB" id="A0A1H8CI28"/>
<evidence type="ECO:0000256" key="9">
    <source>
        <dbReference type="PIRNR" id="PIRNR000774"/>
    </source>
</evidence>
<evidence type="ECO:0000313" key="12">
    <source>
        <dbReference type="EMBL" id="SEM94569.1"/>
    </source>
</evidence>
<evidence type="ECO:0000256" key="1">
    <source>
        <dbReference type="ARBA" id="ARBA00008798"/>
    </source>
</evidence>
<dbReference type="PANTHER" id="PTHR32248:SF4">
    <property type="entry name" value="RNA POLYMERASE SIGMA-54 FACTOR"/>
    <property type="match status" value="1"/>
</dbReference>
<dbReference type="Proteomes" id="UP000183002">
    <property type="component" value="Unassembled WGS sequence"/>
</dbReference>
<keyword evidence="3 9" id="KW-0808">Transferase</keyword>
<evidence type="ECO:0000313" key="13">
    <source>
        <dbReference type="Proteomes" id="UP000183002"/>
    </source>
</evidence>
<evidence type="ECO:0000256" key="6">
    <source>
        <dbReference type="ARBA" id="ARBA00023082"/>
    </source>
</evidence>
<dbReference type="PANTHER" id="PTHR32248">
    <property type="entry name" value="RNA POLYMERASE SIGMA-54 FACTOR"/>
    <property type="match status" value="1"/>
</dbReference>
<dbReference type="GO" id="GO:0001216">
    <property type="term" value="F:DNA-binding transcription activator activity"/>
    <property type="evidence" value="ECO:0007669"/>
    <property type="project" value="InterPro"/>
</dbReference>
<protein>
    <recommendedName>
        <fullName evidence="9">RNA polymerase sigma-54 factor</fullName>
    </recommendedName>
</protein>
<dbReference type="InterPro" id="IPR007046">
    <property type="entry name" value="RNA_pol_sigma_54_core-bd"/>
</dbReference>
<dbReference type="RefSeq" id="WP_050519448.1">
    <property type="nucleotide sequence ID" value="NZ_FOCO01000005.1"/>
</dbReference>
<dbReference type="PROSITE" id="PS50044">
    <property type="entry name" value="SIGMA54_3"/>
    <property type="match status" value="1"/>
</dbReference>
<dbReference type="GO" id="GO:0006352">
    <property type="term" value="P:DNA-templated transcription initiation"/>
    <property type="evidence" value="ECO:0007669"/>
    <property type="project" value="InterPro"/>
</dbReference>
<sequence length="427" mass="45481">MTRQANRLSQTQTLQLNTGLAASLKVLRFDASGLTRYLEEQAATNPYVVLTQIPAEAVAWLPRWTAAFAAQGMGGADSPDVGAMLQAPALGLIAHVSRQIDAMLRDEGDRDIAFGLMQALEPSGWLGRPLPRLAAELGCDVARAQAVLAQLQGMEPAGLFARSLAECLELQARDMGVHDMVMAAILAHLDLLAAGDHARLAKLCGVDADEIAARLRVIKGFDPKPGTQFGQVSAPVREPDLTVVRGPMGWEVSLNRSALPDVAVGRGNDARAQGDNARGAARELVRMVASRNQTLLRIGQAILTRQEAVLAQGMEALVPMGLTDIAEALDLHPSTISRAVAGVSVDTPRATIWLRALFTADVGGAAGGAIRARLARLVRDEDARAPLSDLALAALLSAQGAVVARRTVAKYRQMMDILPAHRRKRRV</sequence>
<dbReference type="InterPro" id="IPR038709">
    <property type="entry name" value="RpoN_core-bd_sf"/>
</dbReference>
<dbReference type="PIRSF" id="PIRSF000774">
    <property type="entry name" value="RpoN"/>
    <property type="match status" value="1"/>
</dbReference>
<keyword evidence="4 9" id="KW-0548">Nucleotidyltransferase</keyword>
<keyword evidence="6 9" id="KW-0731">Sigma factor</keyword>
<evidence type="ECO:0000259" key="10">
    <source>
        <dbReference type="Pfam" id="PF04552"/>
    </source>
</evidence>
<dbReference type="GO" id="GO:0000428">
    <property type="term" value="C:DNA-directed RNA polymerase complex"/>
    <property type="evidence" value="ECO:0007669"/>
    <property type="project" value="UniProtKB-KW"/>
</dbReference>
<dbReference type="InterPro" id="IPR000394">
    <property type="entry name" value="RNA_pol_sigma_54"/>
</dbReference>
<evidence type="ECO:0000256" key="7">
    <source>
        <dbReference type="ARBA" id="ARBA00023125"/>
    </source>
</evidence>